<dbReference type="PANTHER" id="PTHR32089:SF112">
    <property type="entry name" value="LYSOZYME-LIKE PROTEIN-RELATED"/>
    <property type="match status" value="1"/>
</dbReference>
<keyword evidence="2" id="KW-1003">Cell membrane</keyword>
<evidence type="ECO:0000256" key="10">
    <source>
        <dbReference type="SAM" id="Phobius"/>
    </source>
</evidence>
<keyword evidence="4 10" id="KW-0812">Transmembrane</keyword>
<dbReference type="SMART" id="SM00283">
    <property type="entry name" value="MA"/>
    <property type="match status" value="1"/>
</dbReference>
<dbReference type="InterPro" id="IPR004089">
    <property type="entry name" value="MCPsignal_dom"/>
</dbReference>
<name>A0A1S8MQJ8_CLOSA</name>
<dbReference type="AlphaFoldDB" id="A0A1S8MQJ8"/>
<feature type="transmembrane region" description="Helical" evidence="10">
    <location>
        <begin position="291"/>
        <end position="314"/>
    </location>
</feature>
<evidence type="ECO:0000256" key="1">
    <source>
        <dbReference type="ARBA" id="ARBA00004651"/>
    </source>
</evidence>
<dbReference type="EMBL" id="LZYZ01000010">
    <property type="protein sequence ID" value="OOM06469.1"/>
    <property type="molecule type" value="Genomic_DNA"/>
</dbReference>
<dbReference type="InterPro" id="IPR003660">
    <property type="entry name" value="HAMP_dom"/>
</dbReference>
<dbReference type="Pfam" id="PF02743">
    <property type="entry name" value="dCache_1"/>
    <property type="match status" value="1"/>
</dbReference>
<dbReference type="InterPro" id="IPR033479">
    <property type="entry name" value="dCache_1"/>
</dbReference>
<dbReference type="Proteomes" id="UP000191154">
    <property type="component" value="Unassembled WGS sequence"/>
</dbReference>
<dbReference type="GO" id="GO:0006935">
    <property type="term" value="P:chemotaxis"/>
    <property type="evidence" value="ECO:0007669"/>
    <property type="project" value="UniProtKB-KW"/>
</dbReference>
<dbReference type="CDD" id="cd12912">
    <property type="entry name" value="PDC2_MCP_like"/>
    <property type="match status" value="1"/>
</dbReference>
<dbReference type="SUPFAM" id="SSF103190">
    <property type="entry name" value="Sensory domain-like"/>
    <property type="match status" value="1"/>
</dbReference>
<dbReference type="PROSITE" id="PS50111">
    <property type="entry name" value="CHEMOTAXIS_TRANSDUC_2"/>
    <property type="match status" value="1"/>
</dbReference>
<gene>
    <name evidence="13" type="primary">mcpB_11</name>
    <name evidence="13" type="ORF">CLOSAC_43890</name>
</gene>
<keyword evidence="6 10" id="KW-0472">Membrane</keyword>
<evidence type="ECO:0000256" key="3">
    <source>
        <dbReference type="ARBA" id="ARBA00022500"/>
    </source>
</evidence>
<evidence type="ECO:0000256" key="9">
    <source>
        <dbReference type="PROSITE-ProRule" id="PRU00284"/>
    </source>
</evidence>
<dbReference type="CDD" id="cd11386">
    <property type="entry name" value="MCP_signal"/>
    <property type="match status" value="1"/>
</dbReference>
<dbReference type="Gene3D" id="1.10.287.950">
    <property type="entry name" value="Methyl-accepting chemotaxis protein"/>
    <property type="match status" value="1"/>
</dbReference>
<evidence type="ECO:0000256" key="5">
    <source>
        <dbReference type="ARBA" id="ARBA00022989"/>
    </source>
</evidence>
<evidence type="ECO:0000256" key="8">
    <source>
        <dbReference type="ARBA" id="ARBA00029447"/>
    </source>
</evidence>
<dbReference type="Pfam" id="PF00672">
    <property type="entry name" value="HAMP"/>
    <property type="match status" value="1"/>
</dbReference>
<evidence type="ECO:0000256" key="4">
    <source>
        <dbReference type="ARBA" id="ARBA00022692"/>
    </source>
</evidence>
<evidence type="ECO:0000313" key="13">
    <source>
        <dbReference type="EMBL" id="OOM06469.1"/>
    </source>
</evidence>
<organism evidence="13 14">
    <name type="scientific">Clostridium saccharobutylicum</name>
    <dbReference type="NCBI Taxonomy" id="169679"/>
    <lineage>
        <taxon>Bacteria</taxon>
        <taxon>Bacillati</taxon>
        <taxon>Bacillota</taxon>
        <taxon>Clostridia</taxon>
        <taxon>Eubacteriales</taxon>
        <taxon>Clostridiaceae</taxon>
        <taxon>Clostridium</taxon>
    </lineage>
</organism>
<accession>A0A1S8MQJ8</accession>
<evidence type="ECO:0000313" key="14">
    <source>
        <dbReference type="Proteomes" id="UP000191154"/>
    </source>
</evidence>
<evidence type="ECO:0000259" key="11">
    <source>
        <dbReference type="PROSITE" id="PS50111"/>
    </source>
</evidence>
<feature type="domain" description="Methyl-accepting transducer" evidence="11">
    <location>
        <begin position="386"/>
        <end position="643"/>
    </location>
</feature>
<dbReference type="STRING" id="169679.CSACC_10140"/>
<protein>
    <submittedName>
        <fullName evidence="13">Methyl-accepting chemotaxis protein McpB</fullName>
    </submittedName>
</protein>
<dbReference type="GO" id="GO:0005886">
    <property type="term" value="C:plasma membrane"/>
    <property type="evidence" value="ECO:0007669"/>
    <property type="project" value="UniProtKB-SubCell"/>
</dbReference>
<keyword evidence="7 9" id="KW-0807">Transducer</keyword>
<dbReference type="GO" id="GO:0007165">
    <property type="term" value="P:signal transduction"/>
    <property type="evidence" value="ECO:0007669"/>
    <property type="project" value="UniProtKB-KW"/>
</dbReference>
<comment type="similarity">
    <text evidence="8">Belongs to the methyl-accepting chemotaxis (MCP) protein family.</text>
</comment>
<dbReference type="SUPFAM" id="SSF58104">
    <property type="entry name" value="Methyl-accepting chemotaxis protein (MCP) signaling domain"/>
    <property type="match status" value="1"/>
</dbReference>
<dbReference type="SMART" id="SM00304">
    <property type="entry name" value="HAMP"/>
    <property type="match status" value="1"/>
</dbReference>
<feature type="domain" description="HAMP" evidence="12">
    <location>
        <begin position="315"/>
        <end position="367"/>
    </location>
</feature>
<comment type="subcellular location">
    <subcellularLocation>
        <location evidence="1">Cell membrane</location>
        <topology evidence="1">Multi-pass membrane protein</topology>
    </subcellularLocation>
</comment>
<evidence type="ECO:0000256" key="2">
    <source>
        <dbReference type="ARBA" id="ARBA00022475"/>
    </source>
</evidence>
<comment type="caution">
    <text evidence="13">The sequence shown here is derived from an EMBL/GenBank/DDBJ whole genome shotgun (WGS) entry which is preliminary data.</text>
</comment>
<reference evidence="13 14" key="1">
    <citation type="submission" date="2016-05" db="EMBL/GenBank/DDBJ databases">
        <title>Microbial solvent formation.</title>
        <authorList>
            <person name="Poehlein A."/>
            <person name="Montoya Solano J.D."/>
            <person name="Flitsch S."/>
            <person name="Krabben P."/>
            <person name="Duerre P."/>
            <person name="Daniel R."/>
        </authorList>
    </citation>
    <scope>NUCLEOTIDE SEQUENCE [LARGE SCALE GENOMIC DNA]</scope>
    <source>
        <strain evidence="13 14">L1-8</strain>
    </source>
</reference>
<dbReference type="PROSITE" id="PS50885">
    <property type="entry name" value="HAMP"/>
    <property type="match status" value="1"/>
</dbReference>
<dbReference type="PROSITE" id="PS51257">
    <property type="entry name" value="PROKAR_LIPOPROTEIN"/>
    <property type="match status" value="1"/>
</dbReference>
<evidence type="ECO:0000256" key="6">
    <source>
        <dbReference type="ARBA" id="ARBA00023136"/>
    </source>
</evidence>
<dbReference type="Pfam" id="PF00015">
    <property type="entry name" value="MCPsignal"/>
    <property type="match status" value="1"/>
</dbReference>
<evidence type="ECO:0000259" key="12">
    <source>
        <dbReference type="PROSITE" id="PS50885"/>
    </source>
</evidence>
<evidence type="ECO:0000256" key="7">
    <source>
        <dbReference type="ARBA" id="ARBA00023224"/>
    </source>
</evidence>
<dbReference type="Gene3D" id="3.30.450.20">
    <property type="entry name" value="PAS domain"/>
    <property type="match status" value="1"/>
</dbReference>
<sequence>MWKKLSFKMKLLTSILPTTIVGMLVLSCAAFYQFRETIKNEIISSRIETTNKLSENINTWLDGKLLEVRNSANTPTAKLIESDIDAVDKFNSERIKALEKNYPGEYDNASATLFNNDGISRAQYSNGNFVAGNVSEKIWYKDLMSGVPYEISNPVVSKGTGKTLVVLGVPIKNTSDQSIGTMISAVNLSYIQDKVKDFKFGQKGYSLLVSKDGTILVHPDESLVMQSKISDVDDSNIQGLGKDMLNNESGVVRFTSGKDNFIAFYNKVPLSGWSVASVISEDELFASSQKLMSTLLIITMLIVLIIGGIVVVLARKITAPLIKLSHFSEEIASGNLTNKLELNTDDEIGKVGKSLNNTVFKLKEMIGAIRDSANEVNSLSDNLIVATEESLKGTDEVSQSMQEIATGAVSQAESASKASIITNELVDDIDKVSKKCDRMIAVVEESKKVSTLGSSGVKDAVSSIQNIAITNSYNVKEAQNLLEKSKEIGQIVYVIGDIAEQTNLLALNAAIEAARAGEQGKGFAVVAEEVRELAEQSSTSSMKIAELINGVQQQIENIAEKMDQGTNDVKHGVDLATQVGKNFEDIENVLGEINLIVSEVSRASNEMTGKANITNEVISNVASITEENSAATEEVTAANEEQTAYMHQIGETTNKLEELVGNLKNTVDKFKI</sequence>
<dbReference type="PANTHER" id="PTHR32089">
    <property type="entry name" value="METHYL-ACCEPTING CHEMOTAXIS PROTEIN MCPB"/>
    <property type="match status" value="1"/>
</dbReference>
<keyword evidence="5 10" id="KW-1133">Transmembrane helix</keyword>
<keyword evidence="3" id="KW-0145">Chemotaxis</keyword>
<proteinExistence type="inferred from homology"/>
<dbReference type="CDD" id="cd06225">
    <property type="entry name" value="HAMP"/>
    <property type="match status" value="1"/>
</dbReference>
<dbReference type="RefSeq" id="WP_077867363.1">
    <property type="nucleotide sequence ID" value="NZ_LZYZ01000010.1"/>
</dbReference>
<dbReference type="InterPro" id="IPR029151">
    <property type="entry name" value="Sensor-like_sf"/>
</dbReference>